<comment type="caution">
    <text evidence="1">The sequence shown here is derived from an EMBL/GenBank/DDBJ whole genome shotgun (WGS) entry which is preliminary data.</text>
</comment>
<protein>
    <submittedName>
        <fullName evidence="1">Uncharacterized protein</fullName>
    </submittedName>
</protein>
<name>A0A0C2D5Q9_9BACT</name>
<proteinExistence type="predicted"/>
<reference evidence="1 2" key="1">
    <citation type="submission" date="2014-12" db="EMBL/GenBank/DDBJ databases">
        <title>Genome assembly of Enhygromyxa salina DSM 15201.</title>
        <authorList>
            <person name="Sharma G."/>
            <person name="Subramanian S."/>
        </authorList>
    </citation>
    <scope>NUCLEOTIDE SEQUENCE [LARGE SCALE GENOMIC DNA]</scope>
    <source>
        <strain evidence="1 2">DSM 15201</strain>
    </source>
</reference>
<sequence length="556" mass="61245">MMSESTHPTPIDWWPVSIDDRIGDALDGFIDTLQASPVELDLAALEHADACLTHAMQVEIHDIIDGAALSHYCHLINGWGDARLGGGQLGDGLGFYARSGATRPYIRQFHRDGDFHPWQTLAYAVMAGADLDRELPGLGVTLRQLYLESREIPTAEGEELGHLLFALAHMDPPADFCVELDGRTCGLVDIMELAITAHHHGHFRVCCKTHLSEGICAAAAKLPSLHGYREQAQAFLDGQLDMMLLLTLAGRERCAAQLSGQPLDPGSLSEAILKALARTSNFEDHLFFAGHLLELGVFAASFGYELPQVHRRAMALLANLTNTILPQYLGRSGFAEHFLFYGHYRRAITLLPTMLAAADEPGWTLDRTTLAAFTVDFNLPREAPQLVEPPGADAWTIAPAAVPRANFLDIVQAARAQLPEGFELRGNRAHYRHIKPHHWPKSLHYELLDHTSQGPWYALELHVEDDVVAALIPALAAQQSVFAAVFGEPHVAWVPSWGNGARLQAFIPDDSDPEQVARLVRAAIDRSYAEVDRAYQALRERVGPLGLTQPELFTLR</sequence>
<gene>
    <name evidence="1" type="ORF">DB30_00201</name>
</gene>
<evidence type="ECO:0000313" key="2">
    <source>
        <dbReference type="Proteomes" id="UP000031599"/>
    </source>
</evidence>
<organism evidence="1 2">
    <name type="scientific">Enhygromyxa salina</name>
    <dbReference type="NCBI Taxonomy" id="215803"/>
    <lineage>
        <taxon>Bacteria</taxon>
        <taxon>Pseudomonadati</taxon>
        <taxon>Myxococcota</taxon>
        <taxon>Polyangia</taxon>
        <taxon>Nannocystales</taxon>
        <taxon>Nannocystaceae</taxon>
        <taxon>Enhygromyxa</taxon>
    </lineage>
</organism>
<dbReference type="EMBL" id="JMCC02000010">
    <property type="protein sequence ID" value="KIG18516.1"/>
    <property type="molecule type" value="Genomic_DNA"/>
</dbReference>
<dbReference type="RefSeq" id="WP_052546855.1">
    <property type="nucleotide sequence ID" value="NZ_JMCC02000010.1"/>
</dbReference>
<accession>A0A0C2D5Q9</accession>
<dbReference type="Proteomes" id="UP000031599">
    <property type="component" value="Unassembled WGS sequence"/>
</dbReference>
<evidence type="ECO:0000313" key="1">
    <source>
        <dbReference type="EMBL" id="KIG18516.1"/>
    </source>
</evidence>
<dbReference type="AlphaFoldDB" id="A0A0C2D5Q9"/>